<dbReference type="AlphaFoldDB" id="A0A1T3CA06"/>
<protein>
    <submittedName>
        <fullName evidence="2">Uncharacterized protein</fullName>
    </submittedName>
</protein>
<dbReference type="InterPro" id="IPR027417">
    <property type="entry name" value="P-loop_NTPase"/>
</dbReference>
<evidence type="ECO:0000313" key="3">
    <source>
        <dbReference type="Proteomes" id="UP000191004"/>
    </source>
</evidence>
<feature type="compositionally biased region" description="Basic and acidic residues" evidence="1">
    <location>
        <begin position="397"/>
        <end position="408"/>
    </location>
</feature>
<dbReference type="Proteomes" id="UP000191004">
    <property type="component" value="Unassembled WGS sequence"/>
</dbReference>
<dbReference type="EMBL" id="LVVK01000021">
    <property type="protein sequence ID" value="OPB37937.1"/>
    <property type="molecule type" value="Genomic_DNA"/>
</dbReference>
<reference evidence="2 3" key="1">
    <citation type="submission" date="2016-04" db="EMBL/GenBank/DDBJ databases">
        <title>Multiple horizontal gene transfer events from other fungi enriched the ability of the initially mycotrophic fungus Trichoderma (Ascomycota) to feed on dead plant biomass.</title>
        <authorList>
            <person name="Atanasova L."/>
            <person name="Chenthamara K."/>
            <person name="Zhang J."/>
            <person name="Grujic M."/>
            <person name="Henrissat B."/>
            <person name="Kuo A."/>
            <person name="Aertz A."/>
            <person name="Salamov A."/>
            <person name="Lipzen A."/>
            <person name="Labutti K."/>
            <person name="Barry K."/>
            <person name="Miao Y."/>
            <person name="Rahimi M.J."/>
            <person name="Shen Q."/>
            <person name="Grigoriev I.V."/>
            <person name="Kubicek C.P."/>
            <person name="Druzhinina I.S."/>
        </authorList>
    </citation>
    <scope>NUCLEOTIDE SEQUENCE [LARGE SCALE GENOMIC DNA]</scope>
    <source>
        <strain evidence="2 3">NJAU 4742</strain>
    </source>
</reference>
<comment type="caution">
    <text evidence="2">The sequence shown here is derived from an EMBL/GenBank/DDBJ whole genome shotgun (WGS) entry which is preliminary data.</text>
</comment>
<organism evidence="2 3">
    <name type="scientific">Trichoderma guizhouense</name>
    <dbReference type="NCBI Taxonomy" id="1491466"/>
    <lineage>
        <taxon>Eukaryota</taxon>
        <taxon>Fungi</taxon>
        <taxon>Dikarya</taxon>
        <taxon>Ascomycota</taxon>
        <taxon>Pezizomycotina</taxon>
        <taxon>Sordariomycetes</taxon>
        <taxon>Hypocreomycetidae</taxon>
        <taxon>Hypocreales</taxon>
        <taxon>Hypocreaceae</taxon>
        <taxon>Trichoderma</taxon>
    </lineage>
</organism>
<gene>
    <name evidence="2" type="ORF">A0O28_0102210</name>
</gene>
<keyword evidence="3" id="KW-1185">Reference proteome</keyword>
<evidence type="ECO:0000256" key="1">
    <source>
        <dbReference type="SAM" id="MobiDB-lite"/>
    </source>
</evidence>
<dbReference type="Gene3D" id="3.40.50.300">
    <property type="entry name" value="P-loop containing nucleotide triphosphate hydrolases"/>
    <property type="match status" value="1"/>
</dbReference>
<name>A0A1T3CA06_9HYPO</name>
<evidence type="ECO:0000313" key="2">
    <source>
        <dbReference type="EMBL" id="OPB37937.1"/>
    </source>
</evidence>
<accession>A0A1T3CA06</accession>
<sequence length="801" mass="90391">MSEPKTTESGAAPKKHYWKPCVLLIGNEFFGGKGLGLETAVSTTVQCHIEKYSSSWMGFSIKVPFGLTTEDDGFGMCHELDHKTGRARIIPTETYSITVQLPTNSVVTHNELDEAMLRRLPDSTKTMCRINIYPQDISEVVIKGYGMPFANKGNECDAFINGNGTVDDRFTLLNILQQKSFSFIVAAPANAAMKNLFQPLPPPLRYPYGDVHYWDEARYQEMLPKTKGPQFAASWSFDNDNEHLAAMTQSQVQDVMWIHNACQEIAKMTFRAYFINSQDCNPEHSTRFYVIVDLNEPYLSHFENEWRRLTKTGYLKLKIFESGGDDWPAVWDARIQDAARGLDIMSRHPTDVNDFVLENWVSLQFDDQIKDYESKVNAVCKFDPSSWPTNAAPPKTPGEKVVEPPKKGSIPEDTKFKMALHRALLRGNGFYDVLVPKPSVSKDFFEALEDKEGGQSKDAPALPRHLPVVNLVDIPAEHLDALFQEAMRGDRQRFAKYLSERPLGVGVVLANSSFGKTTALAVGTLGMAAALGPIYGTAPTHEATDKFAERLNRISQSVTRRRNEGKKSGDETRAQRTFVMRCFSCDDEATAFVNTLRDPDLGDKAAPNLGWSFNAKWTLNLTPSFWLLMVLRSHAVREIHEDDPKAIHEMQQQMDIRKDCERLRAVATGEISWQEYESGHMVEETAINGMFAYLFWNADILCTTPAMSMQEPYSIWKMMRARGIAVDEAGSISRPDLYRVWGNTMLPCLLGGDNKHVPPAVMTDNDQDMEGNYINRLALDAKLSALEFFWASGWPIYRLWV</sequence>
<feature type="region of interest" description="Disordered" evidence="1">
    <location>
        <begin position="387"/>
        <end position="408"/>
    </location>
</feature>
<dbReference type="OrthoDB" id="4898452at2759"/>
<proteinExistence type="predicted"/>